<dbReference type="PANTHER" id="PTHR32308:SF10">
    <property type="entry name" value="CITRATE LYASE SUBUNIT BETA"/>
    <property type="match status" value="1"/>
</dbReference>
<protein>
    <submittedName>
        <fullName evidence="5">ATP/GTP-binding protein</fullName>
    </submittedName>
</protein>
<proteinExistence type="predicted"/>
<sequence length="387" mass="42081">MRHFAHLAPDERERLFHVEPQEFTAHDDREVLAVALGATLYLPGTRPAIAADLVRRAAQGVTSAVVCLEDAIADRDVPAAEANLVAQVRSLAESGEAGPLVFVRVRTPEQIGRIVAGLGEHAGALSGFVVPKFTEDRGSDFLDTVAEASDVTGHRYFAMPILESAEVIHRETRTDALVGIRRALDKHRDRVLAVRIGATDLSSAYGIRRSRDLTIYDVLPVAQVIADVVNVLGRADDTGFVVTGSVWEYFEGQERLLKPLLRESPFIEHDERALRARLIRKALDGLIREIVLDKANGITGKTVIHPSHVPAVHALSVVTHEEYVDAAHVLGVEMSDGGVAASGYRNKMNEAKPHRAWAERTMLRARVFGVSGADVSFVDLLGAGDPT</sequence>
<dbReference type="InterPro" id="IPR015813">
    <property type="entry name" value="Pyrv/PenolPyrv_kinase-like_dom"/>
</dbReference>
<evidence type="ECO:0000256" key="3">
    <source>
        <dbReference type="ARBA" id="ARBA00022842"/>
    </source>
</evidence>
<evidence type="ECO:0000256" key="4">
    <source>
        <dbReference type="PIRSR" id="PIRSR015582-2"/>
    </source>
</evidence>
<dbReference type="PANTHER" id="PTHR32308">
    <property type="entry name" value="LYASE BETA SUBUNIT, PUTATIVE (AFU_ORTHOLOGUE AFUA_4G13030)-RELATED"/>
    <property type="match status" value="1"/>
</dbReference>
<organism evidence="5 6">
    <name type="scientific">Cellulomonas cellasea</name>
    <dbReference type="NCBI Taxonomy" id="43670"/>
    <lineage>
        <taxon>Bacteria</taxon>
        <taxon>Bacillati</taxon>
        <taxon>Actinomycetota</taxon>
        <taxon>Actinomycetes</taxon>
        <taxon>Micrococcales</taxon>
        <taxon>Cellulomonadaceae</taxon>
        <taxon>Cellulomonas</taxon>
    </lineage>
</organism>
<dbReference type="PIRSF" id="PIRSF015582">
    <property type="entry name" value="Cit_lyase_B"/>
    <property type="match status" value="1"/>
</dbReference>
<dbReference type="InterPro" id="IPR040442">
    <property type="entry name" value="Pyrv_kinase-like_dom_sf"/>
</dbReference>
<dbReference type="Pfam" id="PF15617">
    <property type="entry name" value="C-C_Bond_Lyase"/>
    <property type="match status" value="1"/>
</dbReference>
<evidence type="ECO:0000256" key="1">
    <source>
        <dbReference type="ARBA" id="ARBA00001946"/>
    </source>
</evidence>
<dbReference type="GO" id="GO:0003824">
    <property type="term" value="F:catalytic activity"/>
    <property type="evidence" value="ECO:0007669"/>
    <property type="project" value="InterPro"/>
</dbReference>
<keyword evidence="6" id="KW-1185">Reference proteome</keyword>
<dbReference type="AlphaFoldDB" id="A0A4Y3KXS7"/>
<dbReference type="GO" id="GO:0000287">
    <property type="term" value="F:magnesium ion binding"/>
    <property type="evidence" value="ECO:0007669"/>
    <property type="project" value="TreeGrafter"/>
</dbReference>
<dbReference type="Proteomes" id="UP000317046">
    <property type="component" value="Unassembled WGS sequence"/>
</dbReference>
<evidence type="ECO:0000313" key="5">
    <source>
        <dbReference type="EMBL" id="GEA88005.1"/>
    </source>
</evidence>
<dbReference type="RefSeq" id="WP_141372253.1">
    <property type="nucleotide sequence ID" value="NZ_BJLR01000017.1"/>
</dbReference>
<dbReference type="InterPro" id="IPR039480">
    <property type="entry name" value="C-C_Bond_Lyase-like"/>
</dbReference>
<name>A0A4Y3KXS7_9CELL</name>
<dbReference type="InterPro" id="IPR011206">
    <property type="entry name" value="Citrate_lyase_beta/mcl1/mcl2"/>
</dbReference>
<dbReference type="Gene3D" id="3.20.20.60">
    <property type="entry name" value="Phosphoenolpyruvate-binding domains"/>
    <property type="match status" value="2"/>
</dbReference>
<comment type="cofactor">
    <cofactor evidence="1">
        <name>Mg(2+)</name>
        <dbReference type="ChEBI" id="CHEBI:18420"/>
    </cofactor>
</comment>
<evidence type="ECO:0000256" key="2">
    <source>
        <dbReference type="ARBA" id="ARBA00022723"/>
    </source>
</evidence>
<dbReference type="SUPFAM" id="SSF51621">
    <property type="entry name" value="Phosphoenolpyruvate/pyruvate domain"/>
    <property type="match status" value="1"/>
</dbReference>
<gene>
    <name evidence="5" type="ORF">CCE01nite_19540</name>
</gene>
<keyword evidence="2 4" id="KW-0479">Metal-binding</keyword>
<accession>A0A4Y3KXS7</accession>
<dbReference type="EMBL" id="BJLR01000017">
    <property type="protein sequence ID" value="GEA88005.1"/>
    <property type="molecule type" value="Genomic_DNA"/>
</dbReference>
<comment type="caution">
    <text evidence="5">The sequence shown here is derived from an EMBL/GenBank/DDBJ whole genome shotgun (WGS) entry which is preliminary data.</text>
</comment>
<feature type="binding site" evidence="4">
    <location>
        <position position="200"/>
    </location>
    <ligand>
        <name>Mg(2+)</name>
        <dbReference type="ChEBI" id="CHEBI:18420"/>
    </ligand>
</feature>
<reference evidence="5" key="1">
    <citation type="submission" date="2019-06" db="EMBL/GenBank/DDBJ databases">
        <title>Whole genome shotgun sequence of Cellulomonas cellasea NBRC 3753.</title>
        <authorList>
            <person name="Hosoyama A."/>
            <person name="Uohara A."/>
            <person name="Ohji S."/>
            <person name="Ichikawa N."/>
        </authorList>
    </citation>
    <scope>NUCLEOTIDE SEQUENCE [LARGE SCALE GENOMIC DNA]</scope>
    <source>
        <strain evidence="5">NBRC 3753</strain>
    </source>
</reference>
<dbReference type="GO" id="GO:0006107">
    <property type="term" value="P:oxaloacetate metabolic process"/>
    <property type="evidence" value="ECO:0007669"/>
    <property type="project" value="TreeGrafter"/>
</dbReference>
<keyword evidence="3 4" id="KW-0460">Magnesium</keyword>
<evidence type="ECO:0000313" key="6">
    <source>
        <dbReference type="Proteomes" id="UP000317046"/>
    </source>
</evidence>